<evidence type="ECO:0000313" key="11">
    <source>
        <dbReference type="Proteomes" id="UP000290407"/>
    </source>
</evidence>
<dbReference type="NCBIfam" id="TIGR04056">
    <property type="entry name" value="OMP_RagA_SusC"/>
    <property type="match status" value="1"/>
</dbReference>
<dbReference type="NCBIfam" id="TIGR04057">
    <property type="entry name" value="SusC_RagA_signa"/>
    <property type="match status" value="1"/>
</dbReference>
<organism evidence="10 11">
    <name type="scientific">Spirosoma sordidisoli</name>
    <dbReference type="NCBI Taxonomy" id="2502893"/>
    <lineage>
        <taxon>Bacteria</taxon>
        <taxon>Pseudomonadati</taxon>
        <taxon>Bacteroidota</taxon>
        <taxon>Cytophagia</taxon>
        <taxon>Cytophagales</taxon>
        <taxon>Cytophagaceae</taxon>
        <taxon>Spirosoma</taxon>
    </lineage>
</organism>
<evidence type="ECO:0000256" key="1">
    <source>
        <dbReference type="ARBA" id="ARBA00004571"/>
    </source>
</evidence>
<name>A0A4Q2UL38_9BACT</name>
<dbReference type="Gene3D" id="2.40.170.20">
    <property type="entry name" value="TonB-dependent receptor, beta-barrel domain"/>
    <property type="match status" value="1"/>
</dbReference>
<keyword evidence="6 8" id="KW-0472">Membrane</keyword>
<dbReference type="InterPro" id="IPR023996">
    <property type="entry name" value="TonB-dep_OMP_SusC/RagA"/>
</dbReference>
<dbReference type="Gene3D" id="3.55.50.30">
    <property type="match status" value="1"/>
</dbReference>
<evidence type="ECO:0000256" key="3">
    <source>
        <dbReference type="ARBA" id="ARBA00022452"/>
    </source>
</evidence>
<sequence length="1168" mass="128736">MPERLFSQLNSYKPMQKFLRCCSHRQNVWRCFSLPLLCLLTVSLAQASLTFGQELLQSRVSLSVRNAALGSVLTQLESQSTLKFVYAGTLIGDEDRVSVSVQNQPLSQVLDQLLKPRQLQYTLAKNNQVIIRRGTAQPQATVTGQVTDAQTGEGLPGVNVLLRGAASRGTTTDVNGRYSLSVPDGAAELTFSFVGYLPQTVTIGSRSVVNIRLAVDARNLNEVVVTALGIKREEKALGYSTQKLDGSAVTDAPANSVVNALSGKVAGLNLTKTDGPMGSSRVTLRGESILDLNSPGALIVVDGEPINTGFQGVGHGAYLGGDSPVDFGSALTDIDPNNIESINVLKGPAASALYGSRAGNGAIIITTKSGNRDQKGIGVTLNSYISIDDINRWPDYQYEYGQGTAGQNYYSYGTTADGPGTQSTSSAWGPRFDGQSFYQYNSPRDASGNFTARTPWVPYENNRRDFFRKGVTLSNNVSISNNGEKGTTRLSISHLKNDWILPNTGYQRINIGFSNQTQVSRKLSVNAKINYYNKFSDNLPTTGYNNQSIMYFLAFQNPNINLDWYKPYWLPGREGVEQNHPFSSLIDNPYLISYEMLNKSNRHNITGNVSATYNIVRNLDLTLHGGLDAGYEFRSQQRPKNTQKFQEGMYRQQNVFNVETNTDFLLRYKLQPTADFQVTANAGGNILIQSQKFTNQLADRLVIPGVYNLANSEQLPLTRSDQAEKRINSLYGFVNLAYKNLAFLDITGRNDWSSTLPQQNNSFFYPSATLSLIASDMLTMPAWISYAKFRGAFASVGYDARLGTYNLEKVYEPGVFPGELENPNIIANPNLRPQRNNSVEVGTEWRLLKNRLSFDLTLYRQLTIDQILYAPVEYASGYNSSLINMGKVVNKGVELTLTGSPLKSPRGLTWDITLNWAMNRNRVQELNNGTGSVVLARYVGSRVTVEAREGQPLGEIYGLGFRRAPDGQIVYDKNGYPLLTEQFINMGNATPRWRGGLANNFRYRGWSLSVLIDRQQGGKVYSLTNSVLGEQGKIKATLPGRYDGIIGPGVTQATDGSYVPNTTKATNIVTYYSKIYGRDNVEANVFDATFTKLREVRLAYAFPAKLLGKSFLRGASIGVYGRDLFNWTAFPAFDPETSTLDNSTITPGLEIAQFPSTRTMGANLTISF</sequence>
<dbReference type="PROSITE" id="PS52016">
    <property type="entry name" value="TONB_DEPENDENT_REC_3"/>
    <property type="match status" value="1"/>
</dbReference>
<comment type="caution">
    <text evidence="10">The sequence shown here is derived from an EMBL/GenBank/DDBJ whole genome shotgun (WGS) entry which is preliminary data.</text>
</comment>
<dbReference type="SUPFAM" id="SSF49464">
    <property type="entry name" value="Carboxypeptidase regulatory domain-like"/>
    <property type="match status" value="1"/>
</dbReference>
<protein>
    <submittedName>
        <fullName evidence="10">SusC/RagA family TonB-linked outer membrane protein</fullName>
    </submittedName>
</protein>
<evidence type="ECO:0000256" key="5">
    <source>
        <dbReference type="ARBA" id="ARBA00022729"/>
    </source>
</evidence>
<dbReference type="GO" id="GO:0044718">
    <property type="term" value="P:siderophore transmembrane transport"/>
    <property type="evidence" value="ECO:0007669"/>
    <property type="project" value="TreeGrafter"/>
</dbReference>
<dbReference type="Pfam" id="PF07660">
    <property type="entry name" value="STN"/>
    <property type="match status" value="1"/>
</dbReference>
<accession>A0A4Q2UL38</accession>
<evidence type="ECO:0000256" key="6">
    <source>
        <dbReference type="ARBA" id="ARBA00023136"/>
    </source>
</evidence>
<dbReference type="Pfam" id="PF13715">
    <property type="entry name" value="CarbopepD_reg_2"/>
    <property type="match status" value="1"/>
</dbReference>
<dbReference type="SMART" id="SM00965">
    <property type="entry name" value="STN"/>
    <property type="match status" value="1"/>
</dbReference>
<keyword evidence="3 8" id="KW-1134">Transmembrane beta strand</keyword>
<evidence type="ECO:0000256" key="2">
    <source>
        <dbReference type="ARBA" id="ARBA00022448"/>
    </source>
</evidence>
<dbReference type="GO" id="GO:0009279">
    <property type="term" value="C:cell outer membrane"/>
    <property type="evidence" value="ECO:0007669"/>
    <property type="project" value="UniProtKB-SubCell"/>
</dbReference>
<keyword evidence="4 8" id="KW-0812">Transmembrane</keyword>
<dbReference type="AlphaFoldDB" id="A0A4Q2UL38"/>
<dbReference type="InterPro" id="IPR037066">
    <property type="entry name" value="Plug_dom_sf"/>
</dbReference>
<keyword evidence="5" id="KW-0732">Signal</keyword>
<evidence type="ECO:0000256" key="8">
    <source>
        <dbReference type="PROSITE-ProRule" id="PRU01360"/>
    </source>
</evidence>
<keyword evidence="11" id="KW-1185">Reference proteome</keyword>
<comment type="subcellular location">
    <subcellularLocation>
        <location evidence="1 8">Cell outer membrane</location>
        <topology evidence="1 8">Multi-pass membrane protein</topology>
    </subcellularLocation>
</comment>
<dbReference type="PANTHER" id="PTHR30069:SF29">
    <property type="entry name" value="HEMOGLOBIN AND HEMOGLOBIN-HAPTOGLOBIN-BINDING PROTEIN 1-RELATED"/>
    <property type="match status" value="1"/>
</dbReference>
<dbReference type="InterPro" id="IPR039426">
    <property type="entry name" value="TonB-dep_rcpt-like"/>
</dbReference>
<feature type="domain" description="Secretin/TonB short N-terminal" evidence="9">
    <location>
        <begin position="82"/>
        <end position="134"/>
    </location>
</feature>
<evidence type="ECO:0000259" key="9">
    <source>
        <dbReference type="SMART" id="SM00965"/>
    </source>
</evidence>
<dbReference type="Proteomes" id="UP000290407">
    <property type="component" value="Unassembled WGS sequence"/>
</dbReference>
<dbReference type="GO" id="GO:0015344">
    <property type="term" value="F:siderophore uptake transmembrane transporter activity"/>
    <property type="evidence" value="ECO:0007669"/>
    <property type="project" value="TreeGrafter"/>
</dbReference>
<keyword evidence="7 8" id="KW-0998">Cell outer membrane</keyword>
<gene>
    <name evidence="10" type="ORF">EQG79_22410</name>
</gene>
<dbReference type="PANTHER" id="PTHR30069">
    <property type="entry name" value="TONB-DEPENDENT OUTER MEMBRANE RECEPTOR"/>
    <property type="match status" value="1"/>
</dbReference>
<reference evidence="10 11" key="1">
    <citation type="submission" date="2019-01" db="EMBL/GenBank/DDBJ databases">
        <title>Spirosoma flava sp. nov., a propanil-degrading bacterium isolated from herbicide-contaminated soil.</title>
        <authorList>
            <person name="Zhang L."/>
            <person name="Jiang J.-D."/>
        </authorList>
    </citation>
    <scope>NUCLEOTIDE SEQUENCE [LARGE SCALE GENOMIC DNA]</scope>
    <source>
        <strain evidence="10 11">TY50</strain>
    </source>
</reference>
<comment type="similarity">
    <text evidence="8">Belongs to the TonB-dependent receptor family.</text>
</comment>
<evidence type="ECO:0000256" key="4">
    <source>
        <dbReference type="ARBA" id="ARBA00022692"/>
    </source>
</evidence>
<evidence type="ECO:0000256" key="7">
    <source>
        <dbReference type="ARBA" id="ARBA00023237"/>
    </source>
</evidence>
<dbReference type="SUPFAM" id="SSF56935">
    <property type="entry name" value="Porins"/>
    <property type="match status" value="1"/>
</dbReference>
<evidence type="ECO:0000313" key="10">
    <source>
        <dbReference type="EMBL" id="RYC68205.1"/>
    </source>
</evidence>
<dbReference type="InterPro" id="IPR012910">
    <property type="entry name" value="Plug_dom"/>
</dbReference>
<dbReference type="InterPro" id="IPR011662">
    <property type="entry name" value="Secretin/TonB_short_N"/>
</dbReference>
<keyword evidence="2 8" id="KW-0813">Transport</keyword>
<dbReference type="InterPro" id="IPR008969">
    <property type="entry name" value="CarboxyPept-like_regulatory"/>
</dbReference>
<dbReference type="EMBL" id="SBLB01000006">
    <property type="protein sequence ID" value="RYC68205.1"/>
    <property type="molecule type" value="Genomic_DNA"/>
</dbReference>
<dbReference type="InterPro" id="IPR036942">
    <property type="entry name" value="Beta-barrel_TonB_sf"/>
</dbReference>
<dbReference type="Pfam" id="PF07715">
    <property type="entry name" value="Plug"/>
    <property type="match status" value="1"/>
</dbReference>
<dbReference type="InterPro" id="IPR023997">
    <property type="entry name" value="TonB-dep_OMP_SusC/RagA_CS"/>
</dbReference>
<dbReference type="Gene3D" id="2.60.40.1120">
    <property type="entry name" value="Carboxypeptidase-like, regulatory domain"/>
    <property type="match status" value="1"/>
</dbReference>
<proteinExistence type="inferred from homology"/>
<dbReference type="Gene3D" id="2.170.130.10">
    <property type="entry name" value="TonB-dependent receptor, plug domain"/>
    <property type="match status" value="1"/>
</dbReference>